<evidence type="ECO:0000313" key="3">
    <source>
        <dbReference type="Proteomes" id="UP001206595"/>
    </source>
</evidence>
<dbReference type="AlphaFoldDB" id="A0AAD5E3P8"/>
<dbReference type="RefSeq" id="XP_051441790.1">
    <property type="nucleotide sequence ID" value="XM_051593116.1"/>
</dbReference>
<reference evidence="2" key="1">
    <citation type="submission" date="2021-06" db="EMBL/GenBank/DDBJ databases">
        <authorList>
            <consortium name="DOE Joint Genome Institute"/>
            <person name="Mondo S.J."/>
            <person name="Amses K.R."/>
            <person name="Simmons D.R."/>
            <person name="Longcore J.E."/>
            <person name="Seto K."/>
            <person name="Alves G.H."/>
            <person name="Bonds A.E."/>
            <person name="Quandt C.A."/>
            <person name="Davis W.J."/>
            <person name="Chang Y."/>
            <person name="Letcher P.M."/>
            <person name="Powell M.J."/>
            <person name="Kuo A."/>
            <person name="Labutti K."/>
            <person name="Pangilinan J."/>
            <person name="Andreopoulos W."/>
            <person name="Tritt A."/>
            <person name="Riley R."/>
            <person name="Hundley H."/>
            <person name="Johnson J."/>
            <person name="Lipzen A."/>
            <person name="Barry K."/>
            <person name="Berbee M.L."/>
            <person name="Buchler N.E."/>
            <person name="Grigoriev I.V."/>
            <person name="Spatafora J.W."/>
            <person name="Stajich J.E."/>
            <person name="James T.Y."/>
        </authorList>
    </citation>
    <scope>NUCLEOTIDE SEQUENCE</scope>
    <source>
        <strain evidence="2">AG</strain>
    </source>
</reference>
<protein>
    <submittedName>
        <fullName evidence="2">Uncharacterized protein</fullName>
    </submittedName>
</protein>
<dbReference type="EMBL" id="MU620949">
    <property type="protein sequence ID" value="KAI8576786.1"/>
    <property type="molecule type" value="Genomic_DNA"/>
</dbReference>
<keyword evidence="3" id="KW-1185">Reference proteome</keyword>
<organism evidence="2 3">
    <name type="scientific">Umbelopsis ramanniana AG</name>
    <dbReference type="NCBI Taxonomy" id="1314678"/>
    <lineage>
        <taxon>Eukaryota</taxon>
        <taxon>Fungi</taxon>
        <taxon>Fungi incertae sedis</taxon>
        <taxon>Mucoromycota</taxon>
        <taxon>Mucoromycotina</taxon>
        <taxon>Umbelopsidomycetes</taxon>
        <taxon>Umbelopsidales</taxon>
        <taxon>Umbelopsidaceae</taxon>
        <taxon>Umbelopsis</taxon>
    </lineage>
</organism>
<name>A0AAD5E3P8_UMBRA</name>
<evidence type="ECO:0000313" key="2">
    <source>
        <dbReference type="EMBL" id="KAI8576786.1"/>
    </source>
</evidence>
<proteinExistence type="predicted"/>
<gene>
    <name evidence="2" type="ORF">K450DRAFT_274366</name>
</gene>
<dbReference type="GeneID" id="75918458"/>
<evidence type="ECO:0000256" key="1">
    <source>
        <dbReference type="SAM" id="MobiDB-lite"/>
    </source>
</evidence>
<accession>A0AAD5E3P8</accession>
<feature type="region of interest" description="Disordered" evidence="1">
    <location>
        <begin position="1"/>
        <end position="20"/>
    </location>
</feature>
<reference evidence="2" key="2">
    <citation type="journal article" date="2022" name="Proc. Natl. Acad. Sci. U.S.A.">
        <title>Diploid-dominant life cycles characterize the early evolution of Fungi.</title>
        <authorList>
            <person name="Amses K.R."/>
            <person name="Simmons D.R."/>
            <person name="Longcore J.E."/>
            <person name="Mondo S.J."/>
            <person name="Seto K."/>
            <person name="Jeronimo G.H."/>
            <person name="Bonds A.E."/>
            <person name="Quandt C.A."/>
            <person name="Davis W.J."/>
            <person name="Chang Y."/>
            <person name="Federici B.A."/>
            <person name="Kuo A."/>
            <person name="LaButti K."/>
            <person name="Pangilinan J."/>
            <person name="Andreopoulos W."/>
            <person name="Tritt A."/>
            <person name="Riley R."/>
            <person name="Hundley H."/>
            <person name="Johnson J."/>
            <person name="Lipzen A."/>
            <person name="Barry K."/>
            <person name="Lang B.F."/>
            <person name="Cuomo C.A."/>
            <person name="Buchler N.E."/>
            <person name="Grigoriev I.V."/>
            <person name="Spatafora J.W."/>
            <person name="Stajich J.E."/>
            <person name="James T.Y."/>
        </authorList>
    </citation>
    <scope>NUCLEOTIDE SEQUENCE</scope>
    <source>
        <strain evidence="2">AG</strain>
    </source>
</reference>
<comment type="caution">
    <text evidence="2">The sequence shown here is derived from an EMBL/GenBank/DDBJ whole genome shotgun (WGS) entry which is preliminary data.</text>
</comment>
<sequence length="64" mass="7349">MHIDQTHTVLQADEGDISSATDEVEDIDHAEEFIPGHEESNNNLISETLEMHTKTYQHMEENQI</sequence>
<dbReference type="Proteomes" id="UP001206595">
    <property type="component" value="Unassembled WGS sequence"/>
</dbReference>